<dbReference type="Pfam" id="PF14881">
    <property type="entry name" value="Tubulin_3"/>
    <property type="match status" value="1"/>
</dbReference>
<dbReference type="GO" id="GO:0005739">
    <property type="term" value="C:mitochondrion"/>
    <property type="evidence" value="ECO:0007669"/>
    <property type="project" value="UniProtKB-SubCell"/>
</dbReference>
<evidence type="ECO:0000259" key="4">
    <source>
        <dbReference type="Pfam" id="PF10644"/>
    </source>
</evidence>
<organism evidence="6">
    <name type="scientific">Lygus hesperus</name>
    <name type="common">Western plant bug</name>
    <dbReference type="NCBI Taxonomy" id="30085"/>
    <lineage>
        <taxon>Eukaryota</taxon>
        <taxon>Metazoa</taxon>
        <taxon>Ecdysozoa</taxon>
        <taxon>Arthropoda</taxon>
        <taxon>Hexapoda</taxon>
        <taxon>Insecta</taxon>
        <taxon>Pterygota</taxon>
        <taxon>Neoptera</taxon>
        <taxon>Paraneoptera</taxon>
        <taxon>Hemiptera</taxon>
        <taxon>Heteroptera</taxon>
        <taxon>Panheteroptera</taxon>
        <taxon>Cimicomorpha</taxon>
        <taxon>Miridae</taxon>
        <taxon>Mirini</taxon>
        <taxon>Lygus</taxon>
    </lineage>
</organism>
<dbReference type="PANTHER" id="PTHR13391:SF0">
    <property type="entry name" value="PROTEIN MISATO HOMOLOG 1"/>
    <property type="match status" value="1"/>
</dbReference>
<dbReference type="Gene3D" id="3.40.50.1440">
    <property type="entry name" value="Tubulin/FtsZ, GTPase domain"/>
    <property type="match status" value="1"/>
</dbReference>
<dbReference type="EMBL" id="GDHC01009932">
    <property type="protein sequence ID" value="JAQ08697.1"/>
    <property type="molecule type" value="Transcribed_RNA"/>
</dbReference>
<proteinExistence type="inferred from homology"/>
<evidence type="ECO:0000256" key="1">
    <source>
        <dbReference type="ARBA" id="ARBA00004173"/>
    </source>
</evidence>
<sequence>MSSVGKEIVSFQFGGFPNFVGAHFFNIQTAGFSFNPDFPADINHDILFKEGKSDSGSFTYTPRLVSVDLEESLHSLSTSGLNFVKPPPTSEVQEVTQAEALEIHQNPQPSKNEYFEDVEKQSKAQDNPNAMQVDLLLKTKYDLTTTVKSWSEVLTVNLHPKSITMIPKTLSSGLDVQKSTFKTGDEIWRNPSFVDNFEDNLRFQLEACDIVQGFHLLTECENMYSGISNGCLDYLRDECGKKSILTVPIFSLYDGEEDGLENRNRVCTNLINTGVCLSRSNELSDLVAPLSTLSELWGDGKEFRDFRNLKYDGSSCYQSTAVMAACLELISTPYRLKRLPDVKMNNITELLDLPGRKLVGAGVVFPFPDLKINYDILELLKRHKYCSLCPFVPLESTLDTQSVTLRGFPHGQFPSSPALFVSSCNVRISRTFPDIIPHEYDLSNSALYYGRLREVSGLSGLCNTREMRVFTDKLVEKLRQINFSKISSFVSSGFERPEFVEMMESVQDISSSYDISMFL</sequence>
<gene>
    <name evidence="6" type="primary">mst</name>
    <name evidence="6" type="ORF">g.79037</name>
</gene>
<accession>A0A146LPX4</accession>
<protein>
    <submittedName>
        <fullName evidence="6">Protein misato</fullName>
    </submittedName>
</protein>
<comment type="similarity">
    <text evidence="2">Belongs to the misato family.</text>
</comment>
<evidence type="ECO:0000256" key="3">
    <source>
        <dbReference type="ARBA" id="ARBA00023128"/>
    </source>
</evidence>
<keyword evidence="3" id="KW-0496">Mitochondrion</keyword>
<feature type="domain" description="Misato Segment II tubulin-like" evidence="4">
    <location>
        <begin position="6"/>
        <end position="119"/>
    </location>
</feature>
<dbReference type="InterPro" id="IPR049942">
    <property type="entry name" value="DML1/Misato"/>
</dbReference>
<comment type="subcellular location">
    <subcellularLocation>
        <location evidence="1">Mitochondrion</location>
    </subcellularLocation>
</comment>
<dbReference type="InterPro" id="IPR029209">
    <property type="entry name" value="DML1/Misato_tubulin"/>
</dbReference>
<dbReference type="InterPro" id="IPR019605">
    <property type="entry name" value="Misato_II_tubulin-like"/>
</dbReference>
<feature type="domain" description="DML1/Misato tubulin" evidence="5">
    <location>
        <begin position="144"/>
        <end position="336"/>
    </location>
</feature>
<evidence type="ECO:0000256" key="2">
    <source>
        <dbReference type="ARBA" id="ARBA00008507"/>
    </source>
</evidence>
<dbReference type="PANTHER" id="PTHR13391">
    <property type="entry name" value="MITOCHONDRIAL DISTRIBUTION REGULATOR MISATO"/>
    <property type="match status" value="1"/>
</dbReference>
<dbReference type="InterPro" id="IPR036525">
    <property type="entry name" value="Tubulin/FtsZ_GTPase_sf"/>
</dbReference>
<evidence type="ECO:0000259" key="5">
    <source>
        <dbReference type="Pfam" id="PF14881"/>
    </source>
</evidence>
<dbReference type="Pfam" id="PF10644">
    <property type="entry name" value="Misat_Tub_SegII"/>
    <property type="match status" value="1"/>
</dbReference>
<dbReference type="AlphaFoldDB" id="A0A146LPX4"/>
<reference evidence="6" key="1">
    <citation type="journal article" date="2016" name="Gigascience">
        <title>De novo construction of an expanded transcriptome assembly for the western tarnished plant bug, Lygus hesperus.</title>
        <authorList>
            <person name="Tassone E.E."/>
            <person name="Geib S.M."/>
            <person name="Hall B."/>
            <person name="Fabrick J.A."/>
            <person name="Brent C.S."/>
            <person name="Hull J.J."/>
        </authorList>
    </citation>
    <scope>NUCLEOTIDE SEQUENCE</scope>
</reference>
<dbReference type="GO" id="GO:0007005">
    <property type="term" value="P:mitochondrion organization"/>
    <property type="evidence" value="ECO:0007669"/>
    <property type="project" value="InterPro"/>
</dbReference>
<name>A0A146LPX4_LYGHE</name>
<dbReference type="SUPFAM" id="SSF52490">
    <property type="entry name" value="Tubulin nucleotide-binding domain-like"/>
    <property type="match status" value="1"/>
</dbReference>
<evidence type="ECO:0000313" key="6">
    <source>
        <dbReference type="EMBL" id="JAQ08697.1"/>
    </source>
</evidence>